<dbReference type="Proteomes" id="UP000270673">
    <property type="component" value="Chromosome"/>
</dbReference>
<accession>A0A3S9VYN3</accession>
<gene>
    <name evidence="1" type="ORF">D8S85_19980</name>
</gene>
<evidence type="ECO:0000313" key="1">
    <source>
        <dbReference type="EMBL" id="AZS31603.1"/>
    </source>
</evidence>
<keyword evidence="2" id="KW-1185">Reference proteome</keyword>
<name>A0A3S9VYN3_9BACT</name>
<dbReference type="KEGG" id="buy:D8S85_19980"/>
<evidence type="ECO:0000313" key="2">
    <source>
        <dbReference type="Proteomes" id="UP000270673"/>
    </source>
</evidence>
<sequence length="84" mass="9761">MNSLSIGLRMVNIPSCMRELTSHNKIVYNYQKSNREATLKQPRRYRKDTEKLPHICSLFEVYSLLNQSQSAEQRLNNDTATTKG</sequence>
<dbReference type="AlphaFoldDB" id="A0A3S9VYN3"/>
<protein>
    <submittedName>
        <fullName evidence="1">Uncharacterized protein</fullName>
    </submittedName>
</protein>
<proteinExistence type="predicted"/>
<dbReference type="EMBL" id="CP032819">
    <property type="protein sequence ID" value="AZS31603.1"/>
    <property type="molecule type" value="Genomic_DNA"/>
</dbReference>
<reference evidence="1 2" key="1">
    <citation type="submission" date="2018-10" db="EMBL/GenBank/DDBJ databases">
        <title>Butyricimonas faecalis sp. nov., isolated from human faeces and emended description of the genus Butyricimonas.</title>
        <authorList>
            <person name="Le Roy T."/>
            <person name="Van der Smissen P."/>
            <person name="Paquot A."/>
            <person name="Delzenne N."/>
            <person name="Muccioli G."/>
            <person name="Collet J.-F."/>
            <person name="Cani P.D."/>
        </authorList>
    </citation>
    <scope>NUCLEOTIDE SEQUENCE [LARGE SCALE GENOMIC DNA]</scope>
    <source>
        <strain evidence="1 2">H184</strain>
    </source>
</reference>
<organism evidence="1 2">
    <name type="scientific">Butyricimonas faecalis</name>
    <dbReference type="NCBI Taxonomy" id="2093856"/>
    <lineage>
        <taxon>Bacteria</taxon>
        <taxon>Pseudomonadati</taxon>
        <taxon>Bacteroidota</taxon>
        <taxon>Bacteroidia</taxon>
        <taxon>Bacteroidales</taxon>
        <taxon>Odoribacteraceae</taxon>
        <taxon>Butyricimonas</taxon>
    </lineage>
</organism>